<dbReference type="Gene3D" id="6.10.340.10">
    <property type="match status" value="1"/>
</dbReference>
<evidence type="ECO:0000313" key="7">
    <source>
        <dbReference type="EMBL" id="QDR79643.1"/>
    </source>
</evidence>
<keyword evidence="4" id="KW-0812">Transmembrane</keyword>
<reference evidence="7 8" key="1">
    <citation type="submission" date="2019-02" db="EMBL/GenBank/DDBJ databases">
        <title>Closed genome of Sporomusa termitida DSM 4440.</title>
        <authorList>
            <person name="Poehlein A."/>
            <person name="Daniel R."/>
        </authorList>
    </citation>
    <scope>NUCLEOTIDE SEQUENCE [LARGE SCALE GENOMIC DNA]</scope>
    <source>
        <strain evidence="7 8">DSM 4440</strain>
    </source>
</reference>
<dbReference type="InterPro" id="IPR004089">
    <property type="entry name" value="MCPsignal_dom"/>
</dbReference>
<dbReference type="Proteomes" id="UP000320776">
    <property type="component" value="Chromosome"/>
</dbReference>
<evidence type="ECO:0000256" key="1">
    <source>
        <dbReference type="ARBA" id="ARBA00023224"/>
    </source>
</evidence>
<dbReference type="OrthoDB" id="597657at2"/>
<dbReference type="GO" id="GO:0004888">
    <property type="term" value="F:transmembrane signaling receptor activity"/>
    <property type="evidence" value="ECO:0007669"/>
    <property type="project" value="InterPro"/>
</dbReference>
<evidence type="ECO:0000259" key="6">
    <source>
        <dbReference type="PROSITE" id="PS50885"/>
    </source>
</evidence>
<sequence length="569" mass="60667">MYKLSDFKTATKIYGLIMFMVLCLLGVGLAGLFSVNMLSHELTMMYYARLVPVQLLGEVRLLSKDSESKLLEIMLTADGNKHKAIIDNIQDNTNRINKLQADYKKIDLDTYQQNKLSELEKELTDYRQARQDIIKLATSGRQDAAFVLYTQSMPIFMQATELRRDLIDYNKDTAAATNRQGLADAARVTKVIAIVTGCMILLACSCGWLIVRVIANPLKLLMKTVAAVAGGDLGQQVGFNSRDEIGQLGIAFNSMTTDLGRLIGQVIDTTGQVAASSQQLTASADQSAVAASQVASSITTVAEVSQDQFRSMKQTLGSVEDMAARIRYMAANASEVALATDKAALSAQRGSQAVETAINQMGCIEKTVLESAAVITGLEARSAQIGEIVSVISGIAGQTNLLALNAAIEAARAGEQGRGFAVVADEVRMLAEQSQVAAKKIAALLGEIHMDTNKAAVAMRDGTKEVKTGTQVVHSSGETFQEIVGLIENVSVQVQDISTEIQAVAANSKQIVAAVQAVEETGKAILGQTETVSAATEEQSAAMAEIAAASQALARMAEGLSAATRRFRI</sequence>
<dbReference type="AlphaFoldDB" id="A0A517DQK7"/>
<dbReference type="Pfam" id="PF00015">
    <property type="entry name" value="MCPsignal"/>
    <property type="match status" value="1"/>
</dbReference>
<keyword evidence="1 3" id="KW-0807">Transducer</keyword>
<evidence type="ECO:0000256" key="4">
    <source>
        <dbReference type="SAM" id="Phobius"/>
    </source>
</evidence>
<dbReference type="InterPro" id="IPR024478">
    <property type="entry name" value="HlyB_4HB_MCP"/>
</dbReference>
<dbReference type="SMART" id="SM00304">
    <property type="entry name" value="HAMP"/>
    <property type="match status" value="1"/>
</dbReference>
<keyword evidence="8" id="KW-1185">Reference proteome</keyword>
<dbReference type="Gene3D" id="1.10.287.950">
    <property type="entry name" value="Methyl-accepting chemotaxis protein"/>
    <property type="match status" value="1"/>
</dbReference>
<evidence type="ECO:0000259" key="5">
    <source>
        <dbReference type="PROSITE" id="PS50111"/>
    </source>
</evidence>
<dbReference type="SUPFAM" id="SSF58104">
    <property type="entry name" value="Methyl-accepting chemotaxis protein (MCP) signaling domain"/>
    <property type="match status" value="1"/>
</dbReference>
<dbReference type="InterPro" id="IPR004090">
    <property type="entry name" value="Chemotax_Me-accpt_rcpt"/>
</dbReference>
<dbReference type="PRINTS" id="PR00260">
    <property type="entry name" value="CHEMTRNSDUCR"/>
</dbReference>
<dbReference type="PROSITE" id="PS50111">
    <property type="entry name" value="CHEMOTAXIS_TRANSDUC_2"/>
    <property type="match status" value="1"/>
</dbReference>
<keyword evidence="4" id="KW-0472">Membrane</keyword>
<evidence type="ECO:0000256" key="3">
    <source>
        <dbReference type="PROSITE-ProRule" id="PRU00284"/>
    </source>
</evidence>
<name>A0A517DQK7_9FIRM</name>
<dbReference type="GO" id="GO:0006935">
    <property type="term" value="P:chemotaxis"/>
    <property type="evidence" value="ECO:0007669"/>
    <property type="project" value="InterPro"/>
</dbReference>
<dbReference type="GO" id="GO:0007165">
    <property type="term" value="P:signal transduction"/>
    <property type="evidence" value="ECO:0007669"/>
    <property type="project" value="UniProtKB-KW"/>
</dbReference>
<dbReference type="CDD" id="cd11386">
    <property type="entry name" value="MCP_signal"/>
    <property type="match status" value="1"/>
</dbReference>
<dbReference type="RefSeq" id="WP_144349252.1">
    <property type="nucleotide sequence ID" value="NZ_CP036259.1"/>
</dbReference>
<dbReference type="InterPro" id="IPR003660">
    <property type="entry name" value="HAMP_dom"/>
</dbReference>
<proteinExistence type="inferred from homology"/>
<dbReference type="PANTHER" id="PTHR32089">
    <property type="entry name" value="METHYL-ACCEPTING CHEMOTAXIS PROTEIN MCPB"/>
    <property type="match status" value="1"/>
</dbReference>
<dbReference type="KEGG" id="sted:SPTER_09320"/>
<accession>A0A517DQK7</accession>
<feature type="domain" description="Methyl-accepting transducer" evidence="5">
    <location>
        <begin position="283"/>
        <end position="519"/>
    </location>
</feature>
<dbReference type="PROSITE" id="PS50885">
    <property type="entry name" value="HAMP"/>
    <property type="match status" value="1"/>
</dbReference>
<protein>
    <submittedName>
        <fullName evidence="7">Methyl-accepting chemotaxis protein (MCP) signaling domain protein</fullName>
    </submittedName>
</protein>
<dbReference type="Pfam" id="PF00672">
    <property type="entry name" value="HAMP"/>
    <property type="match status" value="1"/>
</dbReference>
<organism evidence="7 8">
    <name type="scientific">Sporomusa termitida</name>
    <dbReference type="NCBI Taxonomy" id="2377"/>
    <lineage>
        <taxon>Bacteria</taxon>
        <taxon>Bacillati</taxon>
        <taxon>Bacillota</taxon>
        <taxon>Negativicutes</taxon>
        <taxon>Selenomonadales</taxon>
        <taxon>Sporomusaceae</taxon>
        <taxon>Sporomusa</taxon>
    </lineage>
</organism>
<feature type="transmembrane region" description="Helical" evidence="4">
    <location>
        <begin position="13"/>
        <end position="35"/>
    </location>
</feature>
<dbReference type="Pfam" id="PF12729">
    <property type="entry name" value="4HB_MCP_1"/>
    <property type="match status" value="1"/>
</dbReference>
<dbReference type="CDD" id="cd06225">
    <property type="entry name" value="HAMP"/>
    <property type="match status" value="1"/>
</dbReference>
<comment type="similarity">
    <text evidence="2">Belongs to the methyl-accepting chemotaxis (MCP) protein family.</text>
</comment>
<feature type="transmembrane region" description="Helical" evidence="4">
    <location>
        <begin position="191"/>
        <end position="211"/>
    </location>
</feature>
<dbReference type="PANTHER" id="PTHR32089:SF112">
    <property type="entry name" value="LYSOZYME-LIKE PROTEIN-RELATED"/>
    <property type="match status" value="1"/>
</dbReference>
<evidence type="ECO:0000313" key="8">
    <source>
        <dbReference type="Proteomes" id="UP000320776"/>
    </source>
</evidence>
<dbReference type="GO" id="GO:0016020">
    <property type="term" value="C:membrane"/>
    <property type="evidence" value="ECO:0007669"/>
    <property type="project" value="InterPro"/>
</dbReference>
<feature type="domain" description="HAMP" evidence="6">
    <location>
        <begin position="212"/>
        <end position="264"/>
    </location>
</feature>
<evidence type="ECO:0000256" key="2">
    <source>
        <dbReference type="ARBA" id="ARBA00029447"/>
    </source>
</evidence>
<gene>
    <name evidence="7" type="ORF">SPTER_09320</name>
</gene>
<keyword evidence="4" id="KW-1133">Transmembrane helix</keyword>
<dbReference type="EMBL" id="CP036259">
    <property type="protein sequence ID" value="QDR79643.1"/>
    <property type="molecule type" value="Genomic_DNA"/>
</dbReference>
<dbReference type="SMART" id="SM00283">
    <property type="entry name" value="MA"/>
    <property type="match status" value="1"/>
</dbReference>